<dbReference type="Proteomes" id="UP001153076">
    <property type="component" value="Unassembled WGS sequence"/>
</dbReference>
<dbReference type="CDD" id="cd15571">
    <property type="entry name" value="ePHD"/>
    <property type="match status" value="1"/>
</dbReference>
<evidence type="ECO:0000256" key="11">
    <source>
        <dbReference type="PROSITE-ProRule" id="PRU00146"/>
    </source>
</evidence>
<dbReference type="Pfam" id="PF13831">
    <property type="entry name" value="PHD_2"/>
    <property type="match status" value="1"/>
</dbReference>
<evidence type="ECO:0000256" key="6">
    <source>
        <dbReference type="ARBA" id="ARBA00022771"/>
    </source>
</evidence>
<proteinExistence type="predicted"/>
<feature type="compositionally biased region" description="Basic and acidic residues" evidence="12">
    <location>
        <begin position="986"/>
        <end position="1002"/>
    </location>
</feature>
<evidence type="ECO:0000313" key="17">
    <source>
        <dbReference type="EMBL" id="KAJ8436071.1"/>
    </source>
</evidence>
<dbReference type="GO" id="GO:0042800">
    <property type="term" value="F:histone H3K4 methyltransferase activity"/>
    <property type="evidence" value="ECO:0007669"/>
    <property type="project" value="TreeGrafter"/>
</dbReference>
<dbReference type="PANTHER" id="PTHR45838">
    <property type="entry name" value="HISTONE-LYSINE-N-METHYLTRANSFERASE 2 KMT2 FAMILY MEMBER"/>
    <property type="match status" value="1"/>
</dbReference>
<dbReference type="InterPro" id="IPR019786">
    <property type="entry name" value="Zinc_finger_PHD-type_CS"/>
</dbReference>
<feature type="domain" description="PHD-type" evidence="16">
    <location>
        <begin position="844"/>
        <end position="975"/>
    </location>
</feature>
<gene>
    <name evidence="17" type="ORF">Cgig2_000367</name>
</gene>
<evidence type="ECO:0000256" key="4">
    <source>
        <dbReference type="ARBA" id="ARBA00022723"/>
    </source>
</evidence>
<dbReference type="InterPro" id="IPR001965">
    <property type="entry name" value="Znf_PHD"/>
</dbReference>
<evidence type="ECO:0000313" key="18">
    <source>
        <dbReference type="Proteomes" id="UP001153076"/>
    </source>
</evidence>
<dbReference type="Pfam" id="PF00856">
    <property type="entry name" value="SET"/>
    <property type="match status" value="1"/>
</dbReference>
<dbReference type="InterPro" id="IPR001214">
    <property type="entry name" value="SET_dom"/>
</dbReference>
<keyword evidence="8" id="KW-0156">Chromatin regulator</keyword>
<dbReference type="SMART" id="SM00249">
    <property type="entry name" value="PHD"/>
    <property type="match status" value="2"/>
</dbReference>
<evidence type="ECO:0000256" key="8">
    <source>
        <dbReference type="ARBA" id="ARBA00022853"/>
    </source>
</evidence>
<evidence type="ECO:0000256" key="2">
    <source>
        <dbReference type="ARBA" id="ARBA00022679"/>
    </source>
</evidence>
<dbReference type="InterPro" id="IPR011011">
    <property type="entry name" value="Znf_FYVE_PHD"/>
</dbReference>
<keyword evidence="5" id="KW-0677">Repeat</keyword>
<keyword evidence="4" id="KW-0479">Metal-binding</keyword>
<name>A0A9Q1K440_9CARY</name>
<dbReference type="SUPFAM" id="SSF82199">
    <property type="entry name" value="SET domain"/>
    <property type="match status" value="1"/>
</dbReference>
<organism evidence="17 18">
    <name type="scientific">Carnegiea gigantea</name>
    <dbReference type="NCBI Taxonomy" id="171969"/>
    <lineage>
        <taxon>Eukaryota</taxon>
        <taxon>Viridiplantae</taxon>
        <taxon>Streptophyta</taxon>
        <taxon>Embryophyta</taxon>
        <taxon>Tracheophyta</taxon>
        <taxon>Spermatophyta</taxon>
        <taxon>Magnoliopsida</taxon>
        <taxon>eudicotyledons</taxon>
        <taxon>Gunneridae</taxon>
        <taxon>Pentapetalae</taxon>
        <taxon>Caryophyllales</taxon>
        <taxon>Cactineae</taxon>
        <taxon>Cactaceae</taxon>
        <taxon>Cactoideae</taxon>
        <taxon>Echinocereeae</taxon>
        <taxon>Carnegiea</taxon>
    </lineage>
</organism>
<feature type="domain" description="PHD-type" evidence="13">
    <location>
        <begin position="728"/>
        <end position="778"/>
    </location>
</feature>
<dbReference type="PROSITE" id="PS51805">
    <property type="entry name" value="EPHD"/>
    <property type="match status" value="1"/>
</dbReference>
<dbReference type="PROSITE" id="PS50280">
    <property type="entry name" value="SET"/>
    <property type="match status" value="1"/>
</dbReference>
<dbReference type="PROSITE" id="PS01359">
    <property type="entry name" value="ZF_PHD_1"/>
    <property type="match status" value="1"/>
</dbReference>
<evidence type="ECO:0000256" key="7">
    <source>
        <dbReference type="ARBA" id="ARBA00022833"/>
    </source>
</evidence>
<dbReference type="Gene3D" id="3.30.40.10">
    <property type="entry name" value="Zinc/RING finger domain, C3HC4 (zinc finger)"/>
    <property type="match status" value="2"/>
</dbReference>
<dbReference type="EMBL" id="JAKOGI010000368">
    <property type="protein sequence ID" value="KAJ8436071.1"/>
    <property type="molecule type" value="Genomic_DNA"/>
</dbReference>
<keyword evidence="18" id="KW-1185">Reference proteome</keyword>
<reference evidence="17" key="1">
    <citation type="submission" date="2022-04" db="EMBL/GenBank/DDBJ databases">
        <title>Carnegiea gigantea Genome sequencing and assembly v2.</title>
        <authorList>
            <person name="Copetti D."/>
            <person name="Sanderson M.J."/>
            <person name="Burquez A."/>
            <person name="Wojciechowski M.F."/>
        </authorList>
    </citation>
    <scope>NUCLEOTIDE SEQUENCE</scope>
    <source>
        <strain evidence="17">SGP5-SGP5p</strain>
        <tissue evidence="17">Aerial part</tissue>
    </source>
</reference>
<evidence type="ECO:0000256" key="1">
    <source>
        <dbReference type="ARBA" id="ARBA00022603"/>
    </source>
</evidence>
<dbReference type="InterPro" id="IPR046341">
    <property type="entry name" value="SET_dom_sf"/>
</dbReference>
<keyword evidence="7" id="KW-0862">Zinc</keyword>
<evidence type="ECO:0000256" key="12">
    <source>
        <dbReference type="SAM" id="MobiDB-lite"/>
    </source>
</evidence>
<evidence type="ECO:0008006" key="19">
    <source>
        <dbReference type="Google" id="ProtNLM"/>
    </source>
</evidence>
<dbReference type="GO" id="GO:0035097">
    <property type="term" value="C:histone methyltransferase complex"/>
    <property type="evidence" value="ECO:0007669"/>
    <property type="project" value="TreeGrafter"/>
</dbReference>
<dbReference type="GO" id="GO:0032259">
    <property type="term" value="P:methylation"/>
    <property type="evidence" value="ECO:0007669"/>
    <property type="project" value="UniProtKB-KW"/>
</dbReference>
<evidence type="ECO:0000256" key="10">
    <source>
        <dbReference type="ARBA" id="ARBA00023163"/>
    </source>
</evidence>
<dbReference type="InterPro" id="IPR003616">
    <property type="entry name" value="Post-SET_dom"/>
</dbReference>
<keyword evidence="9" id="KW-0805">Transcription regulation</keyword>
<sequence length="1232" mass="136555">MYFNECFAHPGNDNWDGLRVFMHGMAFNSEVTDKHVQGPCALQPKEQPSLSLGRGGNKVSACDMFQRYCEGPYACSSGGCCCSFPPMRSNKELYSKDTGTVNSSNKQLNNAVVGAPKLAGFRLSDNSDTIEKAILVGYSQKMEPKHGKLDCLDAQWRDVPPKMSSVSKMKCPNASEKSLVKNGEAVSHLREIGAEGISIDQFAELRGIESSNISSGSSAPAVTQAPIEVDKIDLSTVDAVDTGKGDDQTADQGSVINISLSDAIDSVKSSQHVRCRKARYTEEGSPSELLNVAPHGVDDEFRQGHFGSKELRILGHSGASCGELSCTMQRNENKSMLRKRKHIIKSKMLETSVAVSHVSLLPSESRVHTRNTPDNHAYASEDVQVVLQSNQDSSNVFDSNTKDRSFKRRKSALSSVKMLSRKRDLNRIYHFFESESDDQRPLRDDSNSVAIPDDVAVKRLRQVKPAESVLKPVNAIEGAKQVCLYNLDSDGILKCSVHCCQNPVVVNDENLCNQKAKPVACGKYGIICNREWDLDELKPPKILSLNQVLRSSQRISTFENENTVASVGKMVNFSDGHEIMCGSFTSRNGQVSKVLSQKGGFHKSSARDTFRTYHEEDENSADDWSAVGRVGVSGSKRNTSSPSCCPLARSKPKEIRVRSLYELSTRGKDVLPAELSLCQTVMCEVSIECEPKREASKGIGERDGGKCCSAARRSLGRSNCTSLVSELDSLCCICGIPNKDSTDCLLECGGCFIRLHRACYGVSRVSKGDWYCRPCKTGCVPDNFVSVARKAEIHYGGDACVLCGYGGGAMTRAFGSRSVVKTLLKAWNIKTESHIMGLGSAETLYVPAKLDSETTEFRPSSSIKTMVHNSVIAGLFDRTVRQWVHMVCGIWTPGTRCPNVDTMSAFDVSGVPRPKAHMICHICKRPGGSYTQCHVETCSSYFHPWCAHQKGLLQNEVECLDNHKVRFYGRCLLHADHQPSAVHSDNANDKNDSENAPKKEPTCARTQVYRGTKLQGGKHSPCQHNGKGKCLVTQVQLDAWLYINSQKFGLKRLPKRPVSDVEHDYRKEYARYKQAKGWKQLVVYKSGIHALGLYTCQFIPRGGMVVEYVGEIVGPRVADKRESEYLSGRKLQYKGACYFFRIDKEQIIDATRKGGIARFVNHSCQLLLNVICRCHVSFSSEYINALFQVVFFAQRDINPGEEITYDYHFNHEDEGKKILCFCESNNCRRYLN</sequence>
<evidence type="ECO:0000256" key="5">
    <source>
        <dbReference type="ARBA" id="ARBA00022737"/>
    </source>
</evidence>
<dbReference type="PROSITE" id="PS50016">
    <property type="entry name" value="ZF_PHD_2"/>
    <property type="match status" value="1"/>
</dbReference>
<keyword evidence="10" id="KW-0804">Transcription</keyword>
<evidence type="ECO:0000259" key="14">
    <source>
        <dbReference type="PROSITE" id="PS50280"/>
    </source>
</evidence>
<dbReference type="PROSITE" id="PS50868">
    <property type="entry name" value="POST_SET"/>
    <property type="match status" value="1"/>
</dbReference>
<keyword evidence="1" id="KW-0489">Methyltransferase</keyword>
<evidence type="ECO:0000256" key="9">
    <source>
        <dbReference type="ARBA" id="ARBA00023015"/>
    </source>
</evidence>
<dbReference type="InterPro" id="IPR034732">
    <property type="entry name" value="EPHD"/>
</dbReference>
<dbReference type="GO" id="GO:0008270">
    <property type="term" value="F:zinc ion binding"/>
    <property type="evidence" value="ECO:0007669"/>
    <property type="project" value="UniProtKB-KW"/>
</dbReference>
<dbReference type="PANTHER" id="PTHR45838:SF4">
    <property type="entry name" value="HISTONE-LYSINE N-METHYLTRANSFERASE TRITHORAX"/>
    <property type="match status" value="1"/>
</dbReference>
<evidence type="ECO:0000259" key="13">
    <source>
        <dbReference type="PROSITE" id="PS50016"/>
    </source>
</evidence>
<keyword evidence="3" id="KW-0949">S-adenosyl-L-methionine</keyword>
<evidence type="ECO:0000256" key="3">
    <source>
        <dbReference type="ARBA" id="ARBA00022691"/>
    </source>
</evidence>
<keyword evidence="2" id="KW-0808">Transferase</keyword>
<evidence type="ECO:0000259" key="15">
    <source>
        <dbReference type="PROSITE" id="PS50868"/>
    </source>
</evidence>
<dbReference type="SUPFAM" id="SSF57903">
    <property type="entry name" value="FYVE/PHD zinc finger"/>
    <property type="match status" value="1"/>
</dbReference>
<dbReference type="Pfam" id="PF13832">
    <property type="entry name" value="zf-HC5HC2H_2"/>
    <property type="match status" value="1"/>
</dbReference>
<dbReference type="Gene3D" id="2.170.270.10">
    <property type="entry name" value="SET domain"/>
    <property type="match status" value="1"/>
</dbReference>
<keyword evidence="6 11" id="KW-0863">Zinc-finger</keyword>
<feature type="region of interest" description="Disordered" evidence="12">
    <location>
        <begin position="980"/>
        <end position="1002"/>
    </location>
</feature>
<dbReference type="InterPro" id="IPR013083">
    <property type="entry name" value="Znf_RING/FYVE/PHD"/>
</dbReference>
<protein>
    <recommendedName>
        <fullName evidence="19">Histone-lysine N-methyltransferase</fullName>
    </recommendedName>
</protein>
<feature type="domain" description="Post-SET" evidence="15">
    <location>
        <begin position="1216"/>
        <end position="1232"/>
    </location>
</feature>
<dbReference type="SMART" id="SM00317">
    <property type="entry name" value="SET"/>
    <property type="match status" value="1"/>
</dbReference>
<feature type="domain" description="SET" evidence="14">
    <location>
        <begin position="1079"/>
        <end position="1208"/>
    </location>
</feature>
<dbReference type="InterPro" id="IPR019787">
    <property type="entry name" value="Znf_PHD-finger"/>
</dbReference>
<dbReference type="OrthoDB" id="308383at2759"/>
<dbReference type="AlphaFoldDB" id="A0A9Q1K440"/>
<comment type="caution">
    <text evidence="17">The sequence shown here is derived from an EMBL/GenBank/DDBJ whole genome shotgun (WGS) entry which is preliminary data.</text>
</comment>
<accession>A0A9Q1K440</accession>
<evidence type="ECO:0000259" key="16">
    <source>
        <dbReference type="PROSITE" id="PS51805"/>
    </source>
</evidence>
<dbReference type="GO" id="GO:0045893">
    <property type="term" value="P:positive regulation of DNA-templated transcription"/>
    <property type="evidence" value="ECO:0007669"/>
    <property type="project" value="TreeGrafter"/>
</dbReference>